<sequence>MVDRKKLINRVNRAEGQLRGIVKMMEEERECRDVVIQLAAVKASVEKIIHIIVTENLMECMIKDGEEVGKEQLEDALDLILKIK</sequence>
<dbReference type="PANTHER" id="PTHR33677">
    <property type="entry name" value="TRANSCRIPTIONAL REPRESSOR FRMR-RELATED"/>
    <property type="match status" value="1"/>
</dbReference>
<dbReference type="GO" id="GO:0003677">
    <property type="term" value="F:DNA binding"/>
    <property type="evidence" value="ECO:0007669"/>
    <property type="project" value="UniProtKB-KW"/>
</dbReference>
<accession>A0A1I5B6K4</accession>
<dbReference type="AlphaFoldDB" id="A0A1I5B6K4"/>
<proteinExistence type="predicted"/>
<organism evidence="1 2">
    <name type="scientific">Proteiniclasticum ruminis</name>
    <dbReference type="NCBI Taxonomy" id="398199"/>
    <lineage>
        <taxon>Bacteria</taxon>
        <taxon>Bacillati</taxon>
        <taxon>Bacillota</taxon>
        <taxon>Clostridia</taxon>
        <taxon>Eubacteriales</taxon>
        <taxon>Clostridiaceae</taxon>
        <taxon>Proteiniclasticum</taxon>
    </lineage>
</organism>
<dbReference type="Gene3D" id="1.20.58.1000">
    <property type="entry name" value="Metal-sensitive repressor, helix protomer"/>
    <property type="match status" value="1"/>
</dbReference>
<evidence type="ECO:0000313" key="1">
    <source>
        <dbReference type="EMBL" id="SFN70333.1"/>
    </source>
</evidence>
<dbReference type="Proteomes" id="UP000181899">
    <property type="component" value="Unassembled WGS sequence"/>
</dbReference>
<dbReference type="InterPro" id="IPR003735">
    <property type="entry name" value="Metal_Tscrpt_repr"/>
</dbReference>
<dbReference type="GO" id="GO:0045892">
    <property type="term" value="P:negative regulation of DNA-templated transcription"/>
    <property type="evidence" value="ECO:0007669"/>
    <property type="project" value="UniProtKB-ARBA"/>
</dbReference>
<keyword evidence="2" id="KW-1185">Reference proteome</keyword>
<name>A0A1I5B6K4_9CLOT</name>
<dbReference type="EMBL" id="FOVK01000004">
    <property type="protein sequence ID" value="SFN70333.1"/>
    <property type="molecule type" value="Genomic_DNA"/>
</dbReference>
<dbReference type="GO" id="GO:0046872">
    <property type="term" value="F:metal ion binding"/>
    <property type="evidence" value="ECO:0007669"/>
    <property type="project" value="InterPro"/>
</dbReference>
<evidence type="ECO:0000313" key="2">
    <source>
        <dbReference type="Proteomes" id="UP000181899"/>
    </source>
</evidence>
<gene>
    <name evidence="1" type="ORF">SAMN04488695_10444</name>
</gene>
<reference evidence="1 2" key="1">
    <citation type="submission" date="2016-10" db="EMBL/GenBank/DDBJ databases">
        <authorList>
            <person name="de Groot N.N."/>
        </authorList>
    </citation>
    <scope>NUCLEOTIDE SEQUENCE [LARGE SCALE GENOMIC DNA]</scope>
    <source>
        <strain evidence="1 2">ML2</strain>
    </source>
</reference>
<dbReference type="STRING" id="398199.SAMN05421804_11313"/>
<keyword evidence="1" id="KW-0238">DNA-binding</keyword>
<dbReference type="PANTHER" id="PTHR33677:SF5">
    <property type="entry name" value="TRANSCRIPTIONAL REPRESSOR FRMR"/>
    <property type="match status" value="1"/>
</dbReference>
<dbReference type="InterPro" id="IPR038390">
    <property type="entry name" value="Metal_Tscrpt_repr_sf"/>
</dbReference>
<dbReference type="Pfam" id="PF02583">
    <property type="entry name" value="Trns_repr_metal"/>
    <property type="match status" value="1"/>
</dbReference>
<protein>
    <submittedName>
        <fullName evidence="1">DNA-binding transcriptional regulator, FrmR family</fullName>
    </submittedName>
</protein>